<dbReference type="OrthoDB" id="2823490at2759"/>
<reference evidence="1" key="1">
    <citation type="submission" date="2021-10" db="EMBL/GenBank/DDBJ databases">
        <authorList>
            <person name="Piombo E."/>
        </authorList>
    </citation>
    <scope>NUCLEOTIDE SEQUENCE</scope>
</reference>
<protein>
    <submittedName>
        <fullName evidence="1">Uncharacterized protein</fullName>
    </submittedName>
</protein>
<name>A0A9N9YT16_9HYPO</name>
<dbReference type="EMBL" id="CABFNQ020000741">
    <property type="protein sequence ID" value="CAH0030835.1"/>
    <property type="molecule type" value="Genomic_DNA"/>
</dbReference>
<comment type="caution">
    <text evidence="1">The sequence shown here is derived from an EMBL/GenBank/DDBJ whole genome shotgun (WGS) entry which is preliminary data.</text>
</comment>
<proteinExistence type="predicted"/>
<evidence type="ECO:0000313" key="1">
    <source>
        <dbReference type="EMBL" id="CAH0030835.1"/>
    </source>
</evidence>
<accession>A0A9N9YT16</accession>
<organism evidence="1 2">
    <name type="scientific">Clonostachys rhizophaga</name>
    <dbReference type="NCBI Taxonomy" id="160324"/>
    <lineage>
        <taxon>Eukaryota</taxon>
        <taxon>Fungi</taxon>
        <taxon>Dikarya</taxon>
        <taxon>Ascomycota</taxon>
        <taxon>Pezizomycotina</taxon>
        <taxon>Sordariomycetes</taxon>
        <taxon>Hypocreomycetidae</taxon>
        <taxon>Hypocreales</taxon>
        <taxon>Bionectriaceae</taxon>
        <taxon>Clonostachys</taxon>
    </lineage>
</organism>
<sequence>MNFLDFPHELRQEILALAVLSPVTPPANASEGQRERVHNYRGIWQLPKQTSTALPLLLVNKQINLEVRRILKHAPAIYHVDIMYFKDRGLWTTWSIPQLPRTQYIDCVYATFRPFEPEGEFEPRYKNSLDFSAGDGGPPIGVWSFYHLLVELFSAGPGYVGSSREESVGHYVYKKIVVDVQAPTDGVEHKSVIINNRDYQKVHSRLGYFANHDNSAFALEERLVKFMCNFLSILLGLNYHTMNHGAQLLENIQESIEFLVNGKPFRVFDIDARATHLDVGYFGVTPESITEREQKYKLWKAWLDDRRKRMKEGLELEDYRPLGKALYIN</sequence>
<evidence type="ECO:0000313" key="2">
    <source>
        <dbReference type="Proteomes" id="UP000696573"/>
    </source>
</evidence>
<dbReference type="AlphaFoldDB" id="A0A9N9YT16"/>
<dbReference type="Proteomes" id="UP000696573">
    <property type="component" value="Unassembled WGS sequence"/>
</dbReference>
<gene>
    <name evidence="1" type="ORF">CRHIZ90672A_00009663</name>
</gene>
<keyword evidence="2" id="KW-1185">Reference proteome</keyword>